<reference evidence="2" key="1">
    <citation type="journal article" date="2016" name="Toxins">
        <title>The Draft Genome Sequence of the Yersinia entomophaga Entomopathogenic Type Strain MH96T.</title>
        <authorList>
            <person name="Hurst M.R."/>
            <person name="Beattie A."/>
            <person name="Altermann E."/>
            <person name="Moraga R.M."/>
            <person name="Harper L.A."/>
            <person name="Calder J."/>
            <person name="Laugraud A."/>
        </authorList>
    </citation>
    <scope>NUCLEOTIDE SEQUENCE [LARGE SCALE GENOMIC DNA]</scope>
    <source>
        <strain evidence="2">MH96</strain>
    </source>
</reference>
<gene>
    <name evidence="1" type="ORF">PL78_18820</name>
</gene>
<dbReference type="EMBL" id="CP010029">
    <property type="protein sequence ID" value="ANI31865.1"/>
    <property type="molecule type" value="Genomic_DNA"/>
</dbReference>
<evidence type="ECO:0000313" key="1">
    <source>
        <dbReference type="EMBL" id="ANI31865.1"/>
    </source>
</evidence>
<accession>A0ABN4Q252</accession>
<evidence type="ECO:0000313" key="2">
    <source>
        <dbReference type="Proteomes" id="UP000266744"/>
    </source>
</evidence>
<keyword evidence="2" id="KW-1185">Reference proteome</keyword>
<name>A0ABN4Q252_YERET</name>
<organism evidence="1 2">
    <name type="scientific">Yersinia entomophaga</name>
    <dbReference type="NCBI Taxonomy" id="935293"/>
    <lineage>
        <taxon>Bacteria</taxon>
        <taxon>Pseudomonadati</taxon>
        <taxon>Pseudomonadota</taxon>
        <taxon>Gammaproteobacteria</taxon>
        <taxon>Enterobacterales</taxon>
        <taxon>Yersiniaceae</taxon>
        <taxon>Yersinia</taxon>
    </lineage>
</organism>
<proteinExistence type="predicted"/>
<protein>
    <submittedName>
        <fullName evidence="1">Uncharacterized protein</fullName>
    </submittedName>
</protein>
<dbReference type="Proteomes" id="UP000266744">
    <property type="component" value="Chromosome"/>
</dbReference>
<sequence length="70" mass="8205">MHIIDIPPRSGFINSETELVTDYINEFKLGHLSLGEATSKQHEQYKILEERYFYLIANNAKLLAVIKRKR</sequence>